<keyword evidence="3" id="KW-1185">Reference proteome</keyword>
<feature type="region of interest" description="Disordered" evidence="1">
    <location>
        <begin position="122"/>
        <end position="142"/>
    </location>
</feature>
<dbReference type="InterPro" id="IPR011009">
    <property type="entry name" value="Kinase-like_dom_sf"/>
</dbReference>
<gene>
    <name evidence="2" type="ORF">QBC46DRAFT_434436</name>
</gene>
<dbReference type="EMBL" id="MU853794">
    <property type="protein sequence ID" value="KAK3940582.1"/>
    <property type="molecule type" value="Genomic_DNA"/>
</dbReference>
<protein>
    <recommendedName>
        <fullName evidence="4">Protein kinase domain-containing protein</fullName>
    </recommendedName>
</protein>
<dbReference type="Proteomes" id="UP001303473">
    <property type="component" value="Unassembled WGS sequence"/>
</dbReference>
<proteinExistence type="predicted"/>
<dbReference type="AlphaFoldDB" id="A0AAN6N7E4"/>
<accession>A0AAN6N7E4</accession>
<feature type="compositionally biased region" description="Acidic residues" evidence="1">
    <location>
        <begin position="124"/>
        <end position="142"/>
    </location>
</feature>
<dbReference type="Gene3D" id="1.10.510.10">
    <property type="entry name" value="Transferase(Phosphotransferase) domain 1"/>
    <property type="match status" value="1"/>
</dbReference>
<evidence type="ECO:0000313" key="2">
    <source>
        <dbReference type="EMBL" id="KAK3940582.1"/>
    </source>
</evidence>
<organism evidence="2 3">
    <name type="scientific">Diplogelasinospora grovesii</name>
    <dbReference type="NCBI Taxonomy" id="303347"/>
    <lineage>
        <taxon>Eukaryota</taxon>
        <taxon>Fungi</taxon>
        <taxon>Dikarya</taxon>
        <taxon>Ascomycota</taxon>
        <taxon>Pezizomycotina</taxon>
        <taxon>Sordariomycetes</taxon>
        <taxon>Sordariomycetidae</taxon>
        <taxon>Sordariales</taxon>
        <taxon>Diplogelasinosporaceae</taxon>
        <taxon>Diplogelasinospora</taxon>
    </lineage>
</organism>
<evidence type="ECO:0008006" key="4">
    <source>
        <dbReference type="Google" id="ProtNLM"/>
    </source>
</evidence>
<sequence>MQGDDLGEESISASNDLLSRHQCAQGATLSLIVEGEGDNVPASTLQAKVVKLVEPQTMSVVMQVTLEMGSECGVNAILKLYDRRFAMQLRAEEEAGRWTISTETIYRKYVIQGKAEKLFRELNDRDEEEESANSDDDAEETLDSAMKTGRKEGYLQHCCKKLYRNEVRAYGMLGELQGKTIQGILIEYIDGFKLSEVQSRAPRCTWQAICEGAIRAVRLVGEHNILNRDIRPDNFIVRATPDEGAYEVFQIDFGFSELKNNNPWKRWRDDEESFGLVMEKLLRGGYKYTPLLTRCADSDKSPLVECTDDSSTSMN</sequence>
<evidence type="ECO:0000313" key="3">
    <source>
        <dbReference type="Proteomes" id="UP001303473"/>
    </source>
</evidence>
<evidence type="ECO:0000256" key="1">
    <source>
        <dbReference type="SAM" id="MobiDB-lite"/>
    </source>
</evidence>
<name>A0AAN6N7E4_9PEZI</name>
<dbReference type="SUPFAM" id="SSF56112">
    <property type="entry name" value="Protein kinase-like (PK-like)"/>
    <property type="match status" value="1"/>
</dbReference>
<reference evidence="3" key="1">
    <citation type="journal article" date="2023" name="Mol. Phylogenet. Evol.">
        <title>Genome-scale phylogeny and comparative genomics of the fungal order Sordariales.</title>
        <authorList>
            <person name="Hensen N."/>
            <person name="Bonometti L."/>
            <person name="Westerberg I."/>
            <person name="Brannstrom I.O."/>
            <person name="Guillou S."/>
            <person name="Cros-Aarteil S."/>
            <person name="Calhoun S."/>
            <person name="Haridas S."/>
            <person name="Kuo A."/>
            <person name="Mondo S."/>
            <person name="Pangilinan J."/>
            <person name="Riley R."/>
            <person name="LaButti K."/>
            <person name="Andreopoulos B."/>
            <person name="Lipzen A."/>
            <person name="Chen C."/>
            <person name="Yan M."/>
            <person name="Daum C."/>
            <person name="Ng V."/>
            <person name="Clum A."/>
            <person name="Steindorff A."/>
            <person name="Ohm R.A."/>
            <person name="Martin F."/>
            <person name="Silar P."/>
            <person name="Natvig D.O."/>
            <person name="Lalanne C."/>
            <person name="Gautier V."/>
            <person name="Ament-Velasquez S.L."/>
            <person name="Kruys A."/>
            <person name="Hutchinson M.I."/>
            <person name="Powell A.J."/>
            <person name="Barry K."/>
            <person name="Miller A.N."/>
            <person name="Grigoriev I.V."/>
            <person name="Debuchy R."/>
            <person name="Gladieux P."/>
            <person name="Hiltunen Thoren M."/>
            <person name="Johannesson H."/>
        </authorList>
    </citation>
    <scope>NUCLEOTIDE SEQUENCE [LARGE SCALE GENOMIC DNA]</scope>
    <source>
        <strain evidence="3">CBS 340.73</strain>
    </source>
</reference>
<comment type="caution">
    <text evidence="2">The sequence shown here is derived from an EMBL/GenBank/DDBJ whole genome shotgun (WGS) entry which is preliminary data.</text>
</comment>